<dbReference type="EMBL" id="KB203331">
    <property type="protein sequence ID" value="ESO85056.1"/>
    <property type="molecule type" value="Genomic_DNA"/>
</dbReference>
<dbReference type="HOGENOM" id="CLU_020557_2_0_1"/>
<dbReference type="AlphaFoldDB" id="V3ZVT5"/>
<dbReference type="GO" id="GO:0051604">
    <property type="term" value="P:protein maturation"/>
    <property type="evidence" value="ECO:0007669"/>
    <property type="project" value="InterPro"/>
</dbReference>
<dbReference type="InterPro" id="IPR057434">
    <property type="entry name" value="LMF1/2_N"/>
</dbReference>
<comment type="function">
    <text evidence="7">Involved in the maturation of specific proteins in the endoplasmic reticulum.</text>
</comment>
<evidence type="ECO:0000256" key="4">
    <source>
        <dbReference type="ARBA" id="ARBA00022824"/>
    </source>
</evidence>
<evidence type="ECO:0000256" key="2">
    <source>
        <dbReference type="ARBA" id="ARBA00005512"/>
    </source>
</evidence>
<gene>
    <name evidence="11" type="ORF">LOTGIDRAFT_131108</name>
</gene>
<dbReference type="InterPro" id="IPR057433">
    <property type="entry name" value="LMF1/2_C"/>
</dbReference>
<evidence type="ECO:0000259" key="10">
    <source>
        <dbReference type="Pfam" id="PF25179"/>
    </source>
</evidence>
<reference evidence="11 12" key="1">
    <citation type="journal article" date="2013" name="Nature">
        <title>Insights into bilaterian evolution from three spiralian genomes.</title>
        <authorList>
            <person name="Simakov O."/>
            <person name="Marletaz F."/>
            <person name="Cho S.J."/>
            <person name="Edsinger-Gonzales E."/>
            <person name="Havlak P."/>
            <person name="Hellsten U."/>
            <person name="Kuo D.H."/>
            <person name="Larsson T."/>
            <person name="Lv J."/>
            <person name="Arendt D."/>
            <person name="Savage R."/>
            <person name="Osoegawa K."/>
            <person name="de Jong P."/>
            <person name="Grimwood J."/>
            <person name="Chapman J.A."/>
            <person name="Shapiro H."/>
            <person name="Aerts A."/>
            <person name="Otillar R.P."/>
            <person name="Terry A.Y."/>
            <person name="Boore J.L."/>
            <person name="Grigoriev I.V."/>
            <person name="Lindberg D.R."/>
            <person name="Seaver E.C."/>
            <person name="Weisblat D.A."/>
            <person name="Putnam N.H."/>
            <person name="Rokhsar D.S."/>
        </authorList>
    </citation>
    <scope>NUCLEOTIDE SEQUENCE [LARGE SCALE GENOMIC DNA]</scope>
</reference>
<dbReference type="PANTHER" id="PTHR14463:SF10">
    <property type="entry name" value="LIPASE MATURATION FACTOR 1"/>
    <property type="match status" value="1"/>
</dbReference>
<feature type="transmembrane region" description="Helical" evidence="7">
    <location>
        <begin position="57"/>
        <end position="79"/>
    </location>
</feature>
<keyword evidence="5 7" id="KW-1133">Transmembrane helix</keyword>
<feature type="transmembrane region" description="Helical" evidence="7">
    <location>
        <begin position="370"/>
        <end position="391"/>
    </location>
</feature>
<dbReference type="RefSeq" id="XP_009064201.1">
    <property type="nucleotide sequence ID" value="XM_009065953.1"/>
</dbReference>
<feature type="domain" description="Lipase maturation factor 1/2 C-terminal" evidence="10">
    <location>
        <begin position="406"/>
        <end position="548"/>
    </location>
</feature>
<dbReference type="GeneID" id="20233154"/>
<dbReference type="InterPro" id="IPR009613">
    <property type="entry name" value="LMF"/>
</dbReference>
<dbReference type="GO" id="GO:0005789">
    <property type="term" value="C:endoplasmic reticulum membrane"/>
    <property type="evidence" value="ECO:0007669"/>
    <property type="project" value="UniProtKB-SubCell"/>
</dbReference>
<evidence type="ECO:0000256" key="1">
    <source>
        <dbReference type="ARBA" id="ARBA00004477"/>
    </source>
</evidence>
<protein>
    <recommendedName>
        <fullName evidence="7">Lipase maturation factor</fullName>
    </recommendedName>
</protein>
<keyword evidence="12" id="KW-1185">Reference proteome</keyword>
<dbReference type="OMA" id="NFAWLNW"/>
<keyword evidence="4 7" id="KW-0256">Endoplasmic reticulum</keyword>
<dbReference type="OrthoDB" id="434126at2759"/>
<evidence type="ECO:0000259" key="9">
    <source>
        <dbReference type="Pfam" id="PF06762"/>
    </source>
</evidence>
<feature type="domain" description="Lipase maturation factor 1/2 N-terminal" evidence="9">
    <location>
        <begin position="178"/>
        <end position="336"/>
    </location>
</feature>
<dbReference type="CTD" id="20233154"/>
<dbReference type="STRING" id="225164.V3ZVT5"/>
<name>V3ZVT5_LOTGI</name>
<feature type="transmembrane region" description="Helical" evidence="7">
    <location>
        <begin position="295"/>
        <end position="317"/>
    </location>
</feature>
<comment type="subcellular location">
    <subcellularLocation>
        <location evidence="1 7">Endoplasmic reticulum membrane</location>
        <topology evidence="1 7">Multi-pass membrane protein</topology>
    </subcellularLocation>
</comment>
<evidence type="ECO:0000256" key="7">
    <source>
        <dbReference type="RuleBase" id="RU361229"/>
    </source>
</evidence>
<sequence length="571" mass="66516">MSSNNTSAREIRQRKLPLTKESKNTENDKQRTKNETCWRGKDEKVDSKHLLAPGSYWLTRIILIRYVGFIYFIAFLVALHQNKELLGSNGLLPANKMLKNVQLKSNGDKLNMFNNVPSILWLFDYDKHLDVLLDAVAYIGVFLSLFLLVCGAANWFIMACLWVLYHSLVNIGQTCCFSGWESQLLETGFLAIFLCPVWNLSQFPKHTPTSVVVIYGYRWLIFRIMLGAGLIKIRGDQCWRDLTCMNYHYETQPVPNPMSYFMHQSPEIFHQFETLSNHFIELVAPFLLFLTRRMVIVGGCLQILFQIVLIISGNLSFLNWLTILPSLACFDDLNLSWMFSKSTKEHVINIEMEKRVKGSKDSLGCYIRKVFNISLGVLIVYLSIPVVQNLISHRQRMNTSFEPLRLVNTYGAFGSVTKKRIEVIFEGTSSSDPYSPSAEWREYDFKCKPGNITRRPCLISPYHYRLDWLLWFVPFHKNFQYNPWIVHLVVKLLANDKDTLNLIDYNPFPDKPPNFIRIENYRYKFVKIGSLEAKAGKWWRRKHTGSYLQPISLHSVKDFMKNMDWKMPDGK</sequence>
<feature type="compositionally biased region" description="Basic and acidic residues" evidence="8">
    <location>
        <begin position="9"/>
        <end position="35"/>
    </location>
</feature>
<dbReference type="PANTHER" id="PTHR14463">
    <property type="entry name" value="LIPASE MATURATION FACTOR"/>
    <property type="match status" value="1"/>
</dbReference>
<feature type="region of interest" description="Disordered" evidence="8">
    <location>
        <begin position="1"/>
        <end position="35"/>
    </location>
</feature>
<evidence type="ECO:0000256" key="3">
    <source>
        <dbReference type="ARBA" id="ARBA00022692"/>
    </source>
</evidence>
<organism evidence="11 12">
    <name type="scientific">Lottia gigantea</name>
    <name type="common">Giant owl limpet</name>
    <dbReference type="NCBI Taxonomy" id="225164"/>
    <lineage>
        <taxon>Eukaryota</taxon>
        <taxon>Metazoa</taxon>
        <taxon>Spiralia</taxon>
        <taxon>Lophotrochozoa</taxon>
        <taxon>Mollusca</taxon>
        <taxon>Gastropoda</taxon>
        <taxon>Patellogastropoda</taxon>
        <taxon>Lottioidea</taxon>
        <taxon>Lottiidae</taxon>
        <taxon>Lottia</taxon>
    </lineage>
</organism>
<dbReference type="Proteomes" id="UP000030746">
    <property type="component" value="Unassembled WGS sequence"/>
</dbReference>
<accession>V3ZVT5</accession>
<keyword evidence="6 7" id="KW-0472">Membrane</keyword>
<comment type="caution">
    <text evidence="7">Lacks conserved residue(s) required for the propagation of feature annotation.</text>
</comment>
<evidence type="ECO:0000313" key="11">
    <source>
        <dbReference type="EMBL" id="ESO85056.1"/>
    </source>
</evidence>
<feature type="transmembrane region" description="Helical" evidence="7">
    <location>
        <begin position="135"/>
        <end position="164"/>
    </location>
</feature>
<comment type="similarity">
    <text evidence="2 7">Belongs to the lipase maturation factor family.</text>
</comment>
<dbReference type="KEGG" id="lgi:LOTGIDRAFT_131108"/>
<proteinExistence type="inferred from homology"/>
<evidence type="ECO:0000256" key="6">
    <source>
        <dbReference type="ARBA" id="ARBA00023136"/>
    </source>
</evidence>
<dbReference type="Pfam" id="PF06762">
    <property type="entry name" value="LMF1"/>
    <property type="match status" value="1"/>
</dbReference>
<evidence type="ECO:0000313" key="12">
    <source>
        <dbReference type="Proteomes" id="UP000030746"/>
    </source>
</evidence>
<dbReference type="Pfam" id="PF25179">
    <property type="entry name" value="LMF1_C"/>
    <property type="match status" value="1"/>
</dbReference>
<keyword evidence="3 7" id="KW-0812">Transmembrane</keyword>
<evidence type="ECO:0000256" key="8">
    <source>
        <dbReference type="SAM" id="MobiDB-lite"/>
    </source>
</evidence>
<evidence type="ECO:0000256" key="5">
    <source>
        <dbReference type="ARBA" id="ARBA00022989"/>
    </source>
</evidence>